<feature type="DNA-binding region" description="H-T-H motif" evidence="4">
    <location>
        <begin position="34"/>
        <end position="53"/>
    </location>
</feature>
<dbReference type="PROSITE" id="PS50977">
    <property type="entry name" value="HTH_TETR_2"/>
    <property type="match status" value="1"/>
</dbReference>
<evidence type="ECO:0000313" key="7">
    <source>
        <dbReference type="Proteomes" id="UP001501495"/>
    </source>
</evidence>
<dbReference type="EMBL" id="BAAAZH010000011">
    <property type="protein sequence ID" value="GAA4115075.1"/>
    <property type="molecule type" value="Genomic_DNA"/>
</dbReference>
<dbReference type="Pfam" id="PF13305">
    <property type="entry name" value="TetR_C_33"/>
    <property type="match status" value="1"/>
</dbReference>
<keyword evidence="3" id="KW-0804">Transcription</keyword>
<evidence type="ECO:0000256" key="1">
    <source>
        <dbReference type="ARBA" id="ARBA00023015"/>
    </source>
</evidence>
<keyword evidence="7" id="KW-1185">Reference proteome</keyword>
<sequence>MSTARAYHHGNLRAALVEAGVEAVREARGPEGLAVRDLARRVGVSHNAAYRHFADRDELLEEIAGAGMAALTAAGAARLAAVDDADPERRARLALREIGRSYVDFARTDTGLFRVAFAAYPSSAAAQPMVPDDEAAAEGSPFGQLSTCLDALVDAGWLHPEARPGAEFTCWAMVHGLAMLVLEGPLQHLDDASRQAMVDQALAAIDRSYGATTGRAGDAYVPLG</sequence>
<evidence type="ECO:0000313" key="6">
    <source>
        <dbReference type="EMBL" id="GAA4115075.1"/>
    </source>
</evidence>
<dbReference type="InterPro" id="IPR009057">
    <property type="entry name" value="Homeodomain-like_sf"/>
</dbReference>
<dbReference type="RefSeq" id="WP_344732539.1">
    <property type="nucleotide sequence ID" value="NZ_BAAAZH010000011.1"/>
</dbReference>
<evidence type="ECO:0000256" key="3">
    <source>
        <dbReference type="ARBA" id="ARBA00023163"/>
    </source>
</evidence>
<dbReference type="InterPro" id="IPR001647">
    <property type="entry name" value="HTH_TetR"/>
</dbReference>
<dbReference type="PANTHER" id="PTHR30055:SF220">
    <property type="entry name" value="TETR-FAMILY REGULATORY PROTEIN"/>
    <property type="match status" value="1"/>
</dbReference>
<protein>
    <submittedName>
        <fullName evidence="6">TetR/AcrR family transcriptional regulator</fullName>
    </submittedName>
</protein>
<keyword evidence="1" id="KW-0805">Transcription regulation</keyword>
<organism evidence="6 7">
    <name type="scientific">Nocardioides fonticola</name>
    <dbReference type="NCBI Taxonomy" id="450363"/>
    <lineage>
        <taxon>Bacteria</taxon>
        <taxon>Bacillati</taxon>
        <taxon>Actinomycetota</taxon>
        <taxon>Actinomycetes</taxon>
        <taxon>Propionibacteriales</taxon>
        <taxon>Nocardioidaceae</taxon>
        <taxon>Nocardioides</taxon>
    </lineage>
</organism>
<evidence type="ECO:0000256" key="4">
    <source>
        <dbReference type="PROSITE-ProRule" id="PRU00335"/>
    </source>
</evidence>
<name>A0ABP7XG86_9ACTN</name>
<dbReference type="PANTHER" id="PTHR30055">
    <property type="entry name" value="HTH-TYPE TRANSCRIPTIONAL REGULATOR RUTR"/>
    <property type="match status" value="1"/>
</dbReference>
<feature type="domain" description="HTH tetR-type" evidence="5">
    <location>
        <begin position="10"/>
        <end position="71"/>
    </location>
</feature>
<evidence type="ECO:0000259" key="5">
    <source>
        <dbReference type="PROSITE" id="PS50977"/>
    </source>
</evidence>
<dbReference type="SUPFAM" id="SSF48498">
    <property type="entry name" value="Tetracyclin repressor-like, C-terminal domain"/>
    <property type="match status" value="1"/>
</dbReference>
<dbReference type="InterPro" id="IPR036271">
    <property type="entry name" value="Tet_transcr_reg_TetR-rel_C_sf"/>
</dbReference>
<reference evidence="7" key="1">
    <citation type="journal article" date="2019" name="Int. J. Syst. Evol. Microbiol.">
        <title>The Global Catalogue of Microorganisms (GCM) 10K type strain sequencing project: providing services to taxonomists for standard genome sequencing and annotation.</title>
        <authorList>
            <consortium name="The Broad Institute Genomics Platform"/>
            <consortium name="The Broad Institute Genome Sequencing Center for Infectious Disease"/>
            <person name="Wu L."/>
            <person name="Ma J."/>
        </authorList>
    </citation>
    <scope>NUCLEOTIDE SEQUENCE [LARGE SCALE GENOMIC DNA]</scope>
    <source>
        <strain evidence="7">JCM 16703</strain>
    </source>
</reference>
<gene>
    <name evidence="6" type="ORF">GCM10022215_13640</name>
</gene>
<comment type="caution">
    <text evidence="6">The sequence shown here is derived from an EMBL/GenBank/DDBJ whole genome shotgun (WGS) entry which is preliminary data.</text>
</comment>
<keyword evidence="2 4" id="KW-0238">DNA-binding</keyword>
<accession>A0ABP7XG86</accession>
<dbReference type="InterPro" id="IPR025996">
    <property type="entry name" value="MT1864/Rv1816-like_C"/>
</dbReference>
<dbReference type="Proteomes" id="UP001501495">
    <property type="component" value="Unassembled WGS sequence"/>
</dbReference>
<dbReference type="Gene3D" id="1.10.357.10">
    <property type="entry name" value="Tetracycline Repressor, domain 2"/>
    <property type="match status" value="1"/>
</dbReference>
<dbReference type="SUPFAM" id="SSF46689">
    <property type="entry name" value="Homeodomain-like"/>
    <property type="match status" value="1"/>
</dbReference>
<proteinExistence type="predicted"/>
<dbReference type="InterPro" id="IPR050109">
    <property type="entry name" value="HTH-type_TetR-like_transc_reg"/>
</dbReference>
<dbReference type="Pfam" id="PF00440">
    <property type="entry name" value="TetR_N"/>
    <property type="match status" value="1"/>
</dbReference>
<evidence type="ECO:0000256" key="2">
    <source>
        <dbReference type="ARBA" id="ARBA00023125"/>
    </source>
</evidence>